<keyword evidence="1" id="KW-0732">Signal</keyword>
<dbReference type="STRING" id="42155.A0A0R3R344"/>
<name>A0A0R3R344_9BILA</name>
<dbReference type="AlphaFoldDB" id="A0A0R3R344"/>
<gene>
    <name evidence="2" type="ORF">BTMF_LOCUS12430</name>
</gene>
<reference evidence="4" key="1">
    <citation type="submission" date="2017-02" db="UniProtKB">
        <authorList>
            <consortium name="WormBaseParasite"/>
        </authorList>
    </citation>
    <scope>IDENTIFICATION</scope>
</reference>
<evidence type="ECO:0000256" key="1">
    <source>
        <dbReference type="SAM" id="SignalP"/>
    </source>
</evidence>
<sequence length="206" mass="24536">MIKMNEKYVKELILLLLFAMIYTSLESNCEFWIEDDFHPFVPKSEEAREEYCGFFKEMNLSRNELMDTIRKWASKYGVLEQFDNYVDEELRYENMVYDIFKDKVNSTCGREKIKRTLFEITDLLTDRDTAQQTIQTKIDEIINNLNERERMELTQLWAILGEEAIIEAQDKFENGNSIWEAVENTTQTDNFKSEIVKDNDKILISN</sequence>
<reference evidence="2 3" key="2">
    <citation type="submission" date="2018-11" db="EMBL/GenBank/DDBJ databases">
        <authorList>
            <consortium name="Pathogen Informatics"/>
        </authorList>
    </citation>
    <scope>NUCLEOTIDE SEQUENCE [LARGE SCALE GENOMIC DNA]</scope>
</reference>
<organism evidence="4">
    <name type="scientific">Brugia timori</name>
    <dbReference type="NCBI Taxonomy" id="42155"/>
    <lineage>
        <taxon>Eukaryota</taxon>
        <taxon>Metazoa</taxon>
        <taxon>Ecdysozoa</taxon>
        <taxon>Nematoda</taxon>
        <taxon>Chromadorea</taxon>
        <taxon>Rhabditida</taxon>
        <taxon>Spirurina</taxon>
        <taxon>Spiruromorpha</taxon>
        <taxon>Filarioidea</taxon>
        <taxon>Onchocercidae</taxon>
        <taxon>Brugia</taxon>
    </lineage>
</organism>
<protein>
    <submittedName>
        <fullName evidence="4">Recombinant antigen R1, identical</fullName>
    </submittedName>
</protein>
<evidence type="ECO:0000313" key="4">
    <source>
        <dbReference type="WBParaSite" id="BTMF_0001443401-mRNA-1"/>
    </source>
</evidence>
<proteinExistence type="predicted"/>
<dbReference type="Proteomes" id="UP000280834">
    <property type="component" value="Unassembled WGS sequence"/>
</dbReference>
<feature type="chain" id="PRO_5043130996" evidence="1">
    <location>
        <begin position="28"/>
        <end position="206"/>
    </location>
</feature>
<feature type="signal peptide" evidence="1">
    <location>
        <begin position="1"/>
        <end position="27"/>
    </location>
</feature>
<evidence type="ECO:0000313" key="2">
    <source>
        <dbReference type="EMBL" id="VDO42595.1"/>
    </source>
</evidence>
<dbReference type="WBParaSite" id="BTMF_0001443401-mRNA-1">
    <property type="protein sequence ID" value="BTMF_0001443401-mRNA-1"/>
    <property type="gene ID" value="BTMF_0001443401"/>
</dbReference>
<keyword evidence="3" id="KW-1185">Reference proteome</keyword>
<evidence type="ECO:0000313" key="3">
    <source>
        <dbReference type="Proteomes" id="UP000280834"/>
    </source>
</evidence>
<dbReference type="EMBL" id="UZAG01019159">
    <property type="protein sequence ID" value="VDO42595.1"/>
    <property type="molecule type" value="Genomic_DNA"/>
</dbReference>
<accession>A0A0R3R344</accession>